<dbReference type="InterPro" id="IPR011009">
    <property type="entry name" value="Kinase-like_dom_sf"/>
</dbReference>
<evidence type="ECO:0000259" key="7">
    <source>
        <dbReference type="PROSITE" id="PS50011"/>
    </source>
</evidence>
<dbReference type="PANTHER" id="PTHR45646:SF11">
    <property type="entry name" value="SERINE_THREONINE-PROTEIN KINASE DOA"/>
    <property type="match status" value="1"/>
</dbReference>
<dbReference type="PROSITE" id="PS50011">
    <property type="entry name" value="PROTEIN_KINASE_DOM"/>
    <property type="match status" value="1"/>
</dbReference>
<dbReference type="PROSITE" id="PS00109">
    <property type="entry name" value="PROTEIN_KINASE_TYR"/>
    <property type="match status" value="1"/>
</dbReference>
<sequence length="406" mass="47194">MLRWVRRFSTRAMSPPRTLASSGFTLLEGSKKVEEEQFSWYNPSTYYPVRIGQLFQSRYQVLSKLGYGTSATVWLCRDLMDHRYVALKVCTRDYPSIPREKAAFERLRCIGESPVVQKCWDSFTIEGIEGAVHECFVLEPLSISLAVCSQKVQNWDLVLFRLTALKVLEALKFLHTEAKLIHCDLRQENFLLSVNNDDVFREIEALEAREPSPRKIEGERVVHTTPYVAISDDITNIVLSDFGETRPGDTSTIYYDDIQPFPYRAPEVVLEIPFSYPVDIWNAGVMLWHMFENQPLFSPYLSTGRESNIPHVAQMVAIMGPPPLTFLERVRRPQLIHEHYFDTNGQWISRFPIPRKMSLESKESRLDGENKAEFLRFIRRFLQWEPEKRATAAELCEDRWLNAVDE</sequence>
<feature type="domain" description="Protein kinase" evidence="7">
    <location>
        <begin position="59"/>
        <end position="401"/>
    </location>
</feature>
<keyword evidence="5 6" id="KW-0067">ATP-binding</keyword>
<dbReference type="PANTHER" id="PTHR45646">
    <property type="entry name" value="SERINE/THREONINE-PROTEIN KINASE DOA-RELATED"/>
    <property type="match status" value="1"/>
</dbReference>
<dbReference type="STRING" id="1314782.A0A165P3K6"/>
<dbReference type="PROSITE" id="PS00107">
    <property type="entry name" value="PROTEIN_KINASE_ATP"/>
    <property type="match status" value="1"/>
</dbReference>
<dbReference type="EMBL" id="KV425620">
    <property type="protein sequence ID" value="KZT20468.1"/>
    <property type="molecule type" value="Genomic_DNA"/>
</dbReference>
<dbReference type="Proteomes" id="UP000076761">
    <property type="component" value="Unassembled WGS sequence"/>
</dbReference>
<keyword evidence="4" id="KW-0418">Kinase</keyword>
<dbReference type="InterPro" id="IPR051175">
    <property type="entry name" value="CLK_kinases"/>
</dbReference>
<dbReference type="GO" id="GO:0043484">
    <property type="term" value="P:regulation of RNA splicing"/>
    <property type="evidence" value="ECO:0007669"/>
    <property type="project" value="TreeGrafter"/>
</dbReference>
<reference evidence="8 9" key="1">
    <citation type="journal article" date="2016" name="Mol. Biol. Evol.">
        <title>Comparative Genomics of Early-Diverging Mushroom-Forming Fungi Provides Insights into the Origins of Lignocellulose Decay Capabilities.</title>
        <authorList>
            <person name="Nagy L.G."/>
            <person name="Riley R."/>
            <person name="Tritt A."/>
            <person name="Adam C."/>
            <person name="Daum C."/>
            <person name="Floudas D."/>
            <person name="Sun H."/>
            <person name="Yadav J.S."/>
            <person name="Pangilinan J."/>
            <person name="Larsson K.H."/>
            <person name="Matsuura K."/>
            <person name="Barry K."/>
            <person name="Labutti K."/>
            <person name="Kuo R."/>
            <person name="Ohm R.A."/>
            <person name="Bhattacharya S.S."/>
            <person name="Shirouzu T."/>
            <person name="Yoshinaga Y."/>
            <person name="Martin F.M."/>
            <person name="Grigoriev I.V."/>
            <person name="Hibbett D.S."/>
        </authorList>
    </citation>
    <scope>NUCLEOTIDE SEQUENCE [LARGE SCALE GENOMIC DNA]</scope>
    <source>
        <strain evidence="8 9">HHB14362 ss-1</strain>
    </source>
</reference>
<evidence type="ECO:0000256" key="1">
    <source>
        <dbReference type="ARBA" id="ARBA00022527"/>
    </source>
</evidence>
<keyword evidence="2" id="KW-0808">Transferase</keyword>
<feature type="binding site" evidence="6">
    <location>
        <position position="88"/>
    </location>
    <ligand>
        <name>ATP</name>
        <dbReference type="ChEBI" id="CHEBI:30616"/>
    </ligand>
</feature>
<dbReference type="GO" id="GO:0004674">
    <property type="term" value="F:protein serine/threonine kinase activity"/>
    <property type="evidence" value="ECO:0007669"/>
    <property type="project" value="UniProtKB-KW"/>
</dbReference>
<evidence type="ECO:0000313" key="9">
    <source>
        <dbReference type="Proteomes" id="UP000076761"/>
    </source>
</evidence>
<dbReference type="AlphaFoldDB" id="A0A165P3K6"/>
<dbReference type="InterPro" id="IPR017441">
    <property type="entry name" value="Protein_kinase_ATP_BS"/>
</dbReference>
<keyword evidence="9" id="KW-1185">Reference proteome</keyword>
<evidence type="ECO:0000256" key="6">
    <source>
        <dbReference type="PROSITE-ProRule" id="PRU10141"/>
    </source>
</evidence>
<dbReference type="Gene3D" id="1.10.510.10">
    <property type="entry name" value="Transferase(Phosphotransferase) domain 1"/>
    <property type="match status" value="1"/>
</dbReference>
<dbReference type="InterPro" id="IPR008266">
    <property type="entry name" value="Tyr_kinase_AS"/>
</dbReference>
<accession>A0A165P3K6</accession>
<dbReference type="SUPFAM" id="SSF56112">
    <property type="entry name" value="Protein kinase-like (PK-like)"/>
    <property type="match status" value="1"/>
</dbReference>
<dbReference type="OrthoDB" id="5979581at2759"/>
<gene>
    <name evidence="8" type="ORF">NEOLEDRAFT_1245222</name>
</gene>
<dbReference type="GO" id="GO:0005634">
    <property type="term" value="C:nucleus"/>
    <property type="evidence" value="ECO:0007669"/>
    <property type="project" value="TreeGrafter"/>
</dbReference>
<evidence type="ECO:0000256" key="3">
    <source>
        <dbReference type="ARBA" id="ARBA00022741"/>
    </source>
</evidence>
<dbReference type="GO" id="GO:0005524">
    <property type="term" value="F:ATP binding"/>
    <property type="evidence" value="ECO:0007669"/>
    <property type="project" value="UniProtKB-UniRule"/>
</dbReference>
<protein>
    <submittedName>
        <fullName evidence="8">Putative CDK4/6</fullName>
    </submittedName>
</protein>
<evidence type="ECO:0000256" key="5">
    <source>
        <dbReference type="ARBA" id="ARBA00022840"/>
    </source>
</evidence>
<dbReference type="InParanoid" id="A0A165P3K6"/>
<keyword evidence="3 6" id="KW-0547">Nucleotide-binding</keyword>
<evidence type="ECO:0000313" key="8">
    <source>
        <dbReference type="EMBL" id="KZT20468.1"/>
    </source>
</evidence>
<evidence type="ECO:0000256" key="4">
    <source>
        <dbReference type="ARBA" id="ARBA00022777"/>
    </source>
</evidence>
<evidence type="ECO:0000256" key="2">
    <source>
        <dbReference type="ARBA" id="ARBA00022679"/>
    </source>
</evidence>
<proteinExistence type="predicted"/>
<dbReference type="InterPro" id="IPR000719">
    <property type="entry name" value="Prot_kinase_dom"/>
</dbReference>
<name>A0A165P3K6_9AGAM</name>
<keyword evidence="1" id="KW-0723">Serine/threonine-protein kinase</keyword>
<dbReference type="Pfam" id="PF00069">
    <property type="entry name" value="Pkinase"/>
    <property type="match status" value="1"/>
</dbReference>
<organism evidence="8 9">
    <name type="scientific">Neolentinus lepideus HHB14362 ss-1</name>
    <dbReference type="NCBI Taxonomy" id="1314782"/>
    <lineage>
        <taxon>Eukaryota</taxon>
        <taxon>Fungi</taxon>
        <taxon>Dikarya</taxon>
        <taxon>Basidiomycota</taxon>
        <taxon>Agaricomycotina</taxon>
        <taxon>Agaricomycetes</taxon>
        <taxon>Gloeophyllales</taxon>
        <taxon>Gloeophyllaceae</taxon>
        <taxon>Neolentinus</taxon>
    </lineage>
</organism>
<dbReference type="Gene3D" id="3.30.200.20">
    <property type="entry name" value="Phosphorylase Kinase, domain 1"/>
    <property type="match status" value="1"/>
</dbReference>
<dbReference type="SMART" id="SM00220">
    <property type="entry name" value="S_TKc"/>
    <property type="match status" value="1"/>
</dbReference>